<organism evidence="2">
    <name type="scientific">Magnetococcus massalia (strain MO-1)</name>
    <dbReference type="NCBI Taxonomy" id="451514"/>
    <lineage>
        <taxon>Bacteria</taxon>
        <taxon>Pseudomonadati</taxon>
        <taxon>Pseudomonadota</taxon>
        <taxon>Magnetococcia</taxon>
        <taxon>Magnetococcales</taxon>
        <taxon>Magnetococcaceae</taxon>
        <taxon>Magnetococcus</taxon>
    </lineage>
</organism>
<accession>A0A1S7LLI9</accession>
<dbReference type="EMBL" id="LO017727">
    <property type="protein sequence ID" value="CRH06977.1"/>
    <property type="molecule type" value="Genomic_DNA"/>
</dbReference>
<protein>
    <recommendedName>
        <fullName evidence="1">DUF302 domain-containing protein</fullName>
    </recommendedName>
</protein>
<dbReference type="SUPFAM" id="SSF103247">
    <property type="entry name" value="TT1751-like"/>
    <property type="match status" value="1"/>
</dbReference>
<dbReference type="Pfam" id="PF03625">
    <property type="entry name" value="DUF302"/>
    <property type="match status" value="1"/>
</dbReference>
<name>A0A1S7LLI9_MAGMO</name>
<dbReference type="CDD" id="cd14797">
    <property type="entry name" value="DUF302"/>
    <property type="match status" value="1"/>
</dbReference>
<reference evidence="2" key="1">
    <citation type="submission" date="2015-04" db="EMBL/GenBank/DDBJ databases">
        <authorList>
            <person name="Syromyatnikov M.Y."/>
            <person name="Popov V.N."/>
        </authorList>
    </citation>
    <scope>NUCLEOTIDE SEQUENCE</scope>
    <source>
        <strain evidence="2">MO-1</strain>
    </source>
</reference>
<dbReference type="InterPro" id="IPR005180">
    <property type="entry name" value="DUF302"/>
</dbReference>
<dbReference type="Gene3D" id="3.30.310.70">
    <property type="entry name" value="TT1751-like domain"/>
    <property type="match status" value="1"/>
</dbReference>
<dbReference type="InterPro" id="IPR035923">
    <property type="entry name" value="TT1751-like_sf"/>
</dbReference>
<gene>
    <name evidence="2" type="ORF">MAGMO_2829</name>
</gene>
<evidence type="ECO:0000313" key="2">
    <source>
        <dbReference type="EMBL" id="CRH06977.1"/>
    </source>
</evidence>
<feature type="domain" description="DUF302" evidence="1">
    <location>
        <begin position="97"/>
        <end position="153"/>
    </location>
</feature>
<dbReference type="AlphaFoldDB" id="A0A1S7LLI9"/>
<sequence length="192" mass="21175">MGFLRNLLALVGAIAVAGGLYAYTKLGPVIAEFDPGATDMYRGFAEQLIKHKDPGVAMMWQVEVEEGISVEDVKESLKSLAAARNFLFVGEAPFYKQVQAVTGKPFRHVEFLSFCDARVGAMMADYRDEYTGFMPCRVSIVEGKDGKIRLFSMNLDMMIYGGKALPPELKSEALRVSKIIQEIMQGAAQGEF</sequence>
<proteinExistence type="predicted"/>
<evidence type="ECO:0000259" key="1">
    <source>
        <dbReference type="Pfam" id="PF03625"/>
    </source>
</evidence>